<evidence type="ECO:0000256" key="5">
    <source>
        <dbReference type="ARBA" id="ARBA00022989"/>
    </source>
</evidence>
<dbReference type="AlphaFoldDB" id="A0A024FXI3"/>
<keyword evidence="4 7" id="KW-0812">Transmembrane</keyword>
<keyword evidence="5 7" id="KW-1133">Transmembrane helix</keyword>
<gene>
    <name evidence="8" type="ORF">BN9_128170</name>
</gene>
<keyword evidence="3" id="KW-0813">Transport</keyword>
<comment type="subcellular location">
    <subcellularLocation>
        <location evidence="1">Membrane</location>
        <topology evidence="1">Multi-pass membrane protein</topology>
    </subcellularLocation>
</comment>
<feature type="transmembrane region" description="Helical" evidence="7">
    <location>
        <begin position="125"/>
        <end position="144"/>
    </location>
</feature>
<evidence type="ECO:0000256" key="2">
    <source>
        <dbReference type="ARBA" id="ARBA00007015"/>
    </source>
</evidence>
<organism evidence="8 9">
    <name type="scientific">Albugo candida</name>
    <dbReference type="NCBI Taxonomy" id="65357"/>
    <lineage>
        <taxon>Eukaryota</taxon>
        <taxon>Sar</taxon>
        <taxon>Stramenopiles</taxon>
        <taxon>Oomycota</taxon>
        <taxon>Peronosporomycetes</taxon>
        <taxon>Albuginales</taxon>
        <taxon>Albuginaceae</taxon>
        <taxon>Albugo</taxon>
    </lineage>
</organism>
<feature type="transmembrane region" description="Helical" evidence="7">
    <location>
        <begin position="519"/>
        <end position="541"/>
    </location>
</feature>
<name>A0A024FXI3_9STRA</name>
<dbReference type="Proteomes" id="UP000053237">
    <property type="component" value="Unassembled WGS sequence"/>
</dbReference>
<dbReference type="PANTHER" id="PTHR31585:SF5">
    <property type="entry name" value="RNA-BINDING S4 DOMAIN-CONTAINING PROTEIN"/>
    <property type="match status" value="1"/>
</dbReference>
<dbReference type="OrthoDB" id="754047at2759"/>
<dbReference type="InterPro" id="IPR039309">
    <property type="entry name" value="BT1"/>
</dbReference>
<evidence type="ECO:0000256" key="4">
    <source>
        <dbReference type="ARBA" id="ARBA00022692"/>
    </source>
</evidence>
<comment type="caution">
    <text evidence="8">The sequence shown here is derived from an EMBL/GenBank/DDBJ whole genome shotgun (WGS) entry which is preliminary data.</text>
</comment>
<feature type="transmembrane region" description="Helical" evidence="7">
    <location>
        <begin position="93"/>
        <end position="113"/>
    </location>
</feature>
<dbReference type="EMBL" id="CAIX01000975">
    <property type="protein sequence ID" value="CCI11369.1"/>
    <property type="molecule type" value="Genomic_DNA"/>
</dbReference>
<dbReference type="PANTHER" id="PTHR31585">
    <property type="entry name" value="FOLATE-BIOPTERIN TRANSPORTER 1, CHLOROPLASTIC"/>
    <property type="match status" value="1"/>
</dbReference>
<feature type="transmembrane region" description="Helical" evidence="7">
    <location>
        <begin position="347"/>
        <end position="365"/>
    </location>
</feature>
<evidence type="ECO:0000256" key="7">
    <source>
        <dbReference type="SAM" id="Phobius"/>
    </source>
</evidence>
<evidence type="ECO:0000313" key="9">
    <source>
        <dbReference type="Proteomes" id="UP000053237"/>
    </source>
</evidence>
<evidence type="ECO:0000256" key="1">
    <source>
        <dbReference type="ARBA" id="ARBA00004141"/>
    </source>
</evidence>
<protein>
    <recommendedName>
        <fullName evidence="10">Major facilitator superfamily associated domain-containing protein</fullName>
    </recommendedName>
</protein>
<dbReference type="InParanoid" id="A0A024FXI3"/>
<dbReference type="Gene3D" id="1.20.1250.20">
    <property type="entry name" value="MFS general substrate transporter like domains"/>
    <property type="match status" value="1"/>
</dbReference>
<evidence type="ECO:0008006" key="10">
    <source>
        <dbReference type="Google" id="ProtNLM"/>
    </source>
</evidence>
<feature type="transmembrane region" description="Helical" evidence="7">
    <location>
        <begin position="480"/>
        <end position="499"/>
    </location>
</feature>
<accession>A0A024FXI3</accession>
<proteinExistence type="inferred from homology"/>
<dbReference type="InterPro" id="IPR036259">
    <property type="entry name" value="MFS_trans_sf"/>
</dbReference>
<keyword evidence="9" id="KW-1185">Reference proteome</keyword>
<feature type="transmembrane region" description="Helical" evidence="7">
    <location>
        <begin position="222"/>
        <end position="241"/>
    </location>
</feature>
<reference evidence="8 9" key="1">
    <citation type="submission" date="2012-05" db="EMBL/GenBank/DDBJ databases">
        <title>Recombination and specialization in a pathogen metapopulation.</title>
        <authorList>
            <person name="Gardiner A."/>
            <person name="Kemen E."/>
            <person name="Schultz-Larsen T."/>
            <person name="MacLean D."/>
            <person name="Van Oosterhout C."/>
            <person name="Jones J.D.G."/>
        </authorList>
    </citation>
    <scope>NUCLEOTIDE SEQUENCE [LARGE SCALE GENOMIC DNA]</scope>
    <source>
        <strain evidence="8 9">Ac Nc2</strain>
    </source>
</reference>
<comment type="similarity">
    <text evidence="2">Belongs to the major facilitator superfamily. Folate-biopterin transporter (TC 2.A.71) family.</text>
</comment>
<evidence type="ECO:0000313" key="8">
    <source>
        <dbReference type="EMBL" id="CCI11369.1"/>
    </source>
</evidence>
<feature type="transmembrane region" description="Helical" evidence="7">
    <location>
        <begin position="60"/>
        <end position="81"/>
    </location>
</feature>
<feature type="transmembrane region" description="Helical" evidence="7">
    <location>
        <begin position="183"/>
        <end position="201"/>
    </location>
</feature>
<dbReference type="GO" id="GO:0016020">
    <property type="term" value="C:membrane"/>
    <property type="evidence" value="ECO:0007669"/>
    <property type="project" value="UniProtKB-SubCell"/>
</dbReference>
<dbReference type="SUPFAM" id="SSF103473">
    <property type="entry name" value="MFS general substrate transporter"/>
    <property type="match status" value="1"/>
</dbReference>
<keyword evidence="6 7" id="KW-0472">Membrane</keyword>
<evidence type="ECO:0000256" key="6">
    <source>
        <dbReference type="ARBA" id="ARBA00023136"/>
    </source>
</evidence>
<feature type="transmembrane region" description="Helical" evidence="7">
    <location>
        <begin position="261"/>
        <end position="281"/>
    </location>
</feature>
<sequence>MRSSFPFYSSELLSNDSHLAHLQSSRQLSKSADVIESNFSINTSHRRSYNICTNESRGIIIQYAAVGLIYGAIPGTIYPFLQNYYNMEGDEIVAARNLILLPWSFKIVYNFLTDCVPIRGYRRRPYLLLGWSLCVAMLLLMAFTEVEAPYFTDPSVRFVVPERYTHEQEESIHAERKPSASKFIVYMMWTAFGYVLVDVTADAMLVEVTQREPENIRGHTHSAAYTVRSIAMIVANCISGICFNGKDYGGTFDFFLTFPELMFAFAIFLLPVFPIAWFLVYENRFEAQPIRHYIQDIWIALQTKFVYQLLAYKFLSGICSNFTSVALEPMQMYWLKVTPFMEKIANIFSFCTIAVTFFTIAKYGLQWNLRRTIVGTALLSIGLDSMRTLSTTWNYIRNPWLWLFLPVLEQIPLATSFILTTYVSLEIGGVGREAALYGLLTSVSSLAEPVGQTISKHMNAQFRITNKAIQQDPKDVRMQITITLAIKYGAQLFALVWLPLLPLQKQKTTRLTAGRTDQVIGLCTIGYLLLAFLGSMASNLVSVCTTG</sequence>
<dbReference type="Pfam" id="PF03092">
    <property type="entry name" value="BT1"/>
    <property type="match status" value="2"/>
</dbReference>
<feature type="transmembrane region" description="Helical" evidence="7">
    <location>
        <begin position="305"/>
        <end position="327"/>
    </location>
</feature>
<evidence type="ECO:0000256" key="3">
    <source>
        <dbReference type="ARBA" id="ARBA00022448"/>
    </source>
</evidence>